<evidence type="ECO:0000313" key="4">
    <source>
        <dbReference type="EMBL" id="ORY33352.1"/>
    </source>
</evidence>
<dbReference type="InParanoid" id="A0A1Y2BET5"/>
<dbReference type="STRING" id="71784.A0A1Y2BET5"/>
<dbReference type="EMBL" id="MCFC01000006">
    <property type="protein sequence ID" value="ORY33352.1"/>
    <property type="molecule type" value="Genomic_DNA"/>
</dbReference>
<name>A0A1Y2BET5_9TREE</name>
<dbReference type="PANTHER" id="PTHR42028">
    <property type="entry name" value="CHROMOSOME 1, WHOLE GENOME SHOTGUN SEQUENCE"/>
    <property type="match status" value="1"/>
</dbReference>
<evidence type="ECO:0000259" key="3">
    <source>
        <dbReference type="Pfam" id="PF23585"/>
    </source>
</evidence>
<keyword evidence="2" id="KW-1133">Transmembrane helix</keyword>
<dbReference type="InterPro" id="IPR055561">
    <property type="entry name" value="DUF7137"/>
</dbReference>
<dbReference type="Pfam" id="PF23585">
    <property type="entry name" value="DUF7137"/>
    <property type="match status" value="1"/>
</dbReference>
<sequence>MSSSSASRSSSSGSVNANASSTTSSISIPGTAAAGGLTVTQPPSTASASYFKIAEHEFITFGWNLTSLYVTPQHLTIIASCSANGNTYPVGPTASPSNTIPANQTQIIWNPHEWEQIPGQTPFAEATYVLKIWDERGPGVGVKGGFFSPYAGTDFMMYRPEQYTSIADGWKCTTCSNAFNHLSEPTGLALVTSFLIMLFSAWNILSR</sequence>
<feature type="region of interest" description="Disordered" evidence="1">
    <location>
        <begin position="1"/>
        <end position="25"/>
    </location>
</feature>
<comment type="caution">
    <text evidence="4">The sequence shown here is derived from an EMBL/GenBank/DDBJ whole genome shotgun (WGS) entry which is preliminary data.</text>
</comment>
<accession>A0A1Y2BET5</accession>
<proteinExistence type="predicted"/>
<dbReference type="OrthoDB" id="2435509at2759"/>
<reference evidence="4 5" key="1">
    <citation type="submission" date="2016-07" db="EMBL/GenBank/DDBJ databases">
        <title>Pervasive Adenine N6-methylation of Active Genes in Fungi.</title>
        <authorList>
            <consortium name="DOE Joint Genome Institute"/>
            <person name="Mondo S.J."/>
            <person name="Dannebaum R.O."/>
            <person name="Kuo R.C."/>
            <person name="Labutti K."/>
            <person name="Haridas S."/>
            <person name="Kuo A."/>
            <person name="Salamov A."/>
            <person name="Ahrendt S.R."/>
            <person name="Lipzen A."/>
            <person name="Sullivan W."/>
            <person name="Andreopoulos W.B."/>
            <person name="Clum A."/>
            <person name="Lindquist E."/>
            <person name="Daum C."/>
            <person name="Ramamoorthy G.K."/>
            <person name="Gryganskyi A."/>
            <person name="Culley D."/>
            <person name="Magnuson J.K."/>
            <person name="James T.Y."/>
            <person name="O'Malley M.A."/>
            <person name="Stajich J.E."/>
            <person name="Spatafora J.W."/>
            <person name="Visel A."/>
            <person name="Grigoriev I.V."/>
        </authorList>
    </citation>
    <scope>NUCLEOTIDE SEQUENCE [LARGE SCALE GENOMIC DNA]</scope>
    <source>
        <strain evidence="4 5">68-887.2</strain>
    </source>
</reference>
<feature type="transmembrane region" description="Helical" evidence="2">
    <location>
        <begin position="187"/>
        <end position="205"/>
    </location>
</feature>
<evidence type="ECO:0000256" key="1">
    <source>
        <dbReference type="SAM" id="MobiDB-lite"/>
    </source>
</evidence>
<dbReference type="PANTHER" id="PTHR42028:SF1">
    <property type="entry name" value="YALI0E30657P"/>
    <property type="match status" value="1"/>
</dbReference>
<keyword evidence="2" id="KW-0812">Transmembrane</keyword>
<dbReference type="AlphaFoldDB" id="A0A1Y2BET5"/>
<evidence type="ECO:0000256" key="2">
    <source>
        <dbReference type="SAM" id="Phobius"/>
    </source>
</evidence>
<evidence type="ECO:0000313" key="5">
    <source>
        <dbReference type="Proteomes" id="UP000193986"/>
    </source>
</evidence>
<feature type="domain" description="DUF7137" evidence="3">
    <location>
        <begin position="31"/>
        <end position="174"/>
    </location>
</feature>
<keyword evidence="5" id="KW-1185">Reference proteome</keyword>
<protein>
    <recommendedName>
        <fullName evidence="3">DUF7137 domain-containing protein</fullName>
    </recommendedName>
</protein>
<organism evidence="4 5">
    <name type="scientific">Naematelia encephala</name>
    <dbReference type="NCBI Taxonomy" id="71784"/>
    <lineage>
        <taxon>Eukaryota</taxon>
        <taxon>Fungi</taxon>
        <taxon>Dikarya</taxon>
        <taxon>Basidiomycota</taxon>
        <taxon>Agaricomycotina</taxon>
        <taxon>Tremellomycetes</taxon>
        <taxon>Tremellales</taxon>
        <taxon>Naemateliaceae</taxon>
        <taxon>Naematelia</taxon>
    </lineage>
</organism>
<keyword evidence="2" id="KW-0472">Membrane</keyword>
<gene>
    <name evidence="4" type="ORF">BCR39DRAFT_463616</name>
</gene>
<dbReference type="Proteomes" id="UP000193986">
    <property type="component" value="Unassembled WGS sequence"/>
</dbReference>